<gene>
    <name evidence="2" type="ORF">Bpfe_003590</name>
</gene>
<evidence type="ECO:0000313" key="2">
    <source>
        <dbReference type="EMBL" id="KAK0066855.1"/>
    </source>
</evidence>
<evidence type="ECO:0000256" key="1">
    <source>
        <dbReference type="SAM" id="SignalP"/>
    </source>
</evidence>
<organism evidence="2 3">
    <name type="scientific">Biomphalaria pfeifferi</name>
    <name type="common">Bloodfluke planorb</name>
    <name type="synonym">Freshwater snail</name>
    <dbReference type="NCBI Taxonomy" id="112525"/>
    <lineage>
        <taxon>Eukaryota</taxon>
        <taxon>Metazoa</taxon>
        <taxon>Spiralia</taxon>
        <taxon>Lophotrochozoa</taxon>
        <taxon>Mollusca</taxon>
        <taxon>Gastropoda</taxon>
        <taxon>Heterobranchia</taxon>
        <taxon>Euthyneura</taxon>
        <taxon>Panpulmonata</taxon>
        <taxon>Hygrophila</taxon>
        <taxon>Lymnaeoidea</taxon>
        <taxon>Planorbidae</taxon>
        <taxon>Biomphalaria</taxon>
    </lineage>
</organism>
<dbReference type="AlphaFoldDB" id="A0AAD8C7H7"/>
<keyword evidence="3" id="KW-1185">Reference proteome</keyword>
<accession>A0AAD8C7H7</accession>
<comment type="caution">
    <text evidence="2">The sequence shown here is derived from an EMBL/GenBank/DDBJ whole genome shotgun (WGS) entry which is preliminary data.</text>
</comment>
<feature type="signal peptide" evidence="1">
    <location>
        <begin position="1"/>
        <end position="25"/>
    </location>
</feature>
<keyword evidence="1" id="KW-0732">Signal</keyword>
<proteinExistence type="predicted"/>
<name>A0AAD8C7H7_BIOPF</name>
<protein>
    <submittedName>
        <fullName evidence="2">Uncharacterized protein</fullName>
    </submittedName>
</protein>
<dbReference type="EMBL" id="JASAOG010000009">
    <property type="protein sequence ID" value="KAK0066855.1"/>
    <property type="molecule type" value="Genomic_DNA"/>
</dbReference>
<evidence type="ECO:0000313" key="3">
    <source>
        <dbReference type="Proteomes" id="UP001233172"/>
    </source>
</evidence>
<feature type="chain" id="PRO_5042108100" evidence="1">
    <location>
        <begin position="26"/>
        <end position="287"/>
    </location>
</feature>
<dbReference type="Proteomes" id="UP001233172">
    <property type="component" value="Unassembled WGS sequence"/>
</dbReference>
<reference evidence="2" key="2">
    <citation type="submission" date="2023-04" db="EMBL/GenBank/DDBJ databases">
        <authorList>
            <person name="Bu L."/>
            <person name="Lu L."/>
            <person name="Laidemitt M.R."/>
            <person name="Zhang S.M."/>
            <person name="Mutuku M."/>
            <person name="Mkoji G."/>
            <person name="Steinauer M."/>
            <person name="Loker E.S."/>
        </authorList>
    </citation>
    <scope>NUCLEOTIDE SEQUENCE</scope>
    <source>
        <strain evidence="2">KasaAsao</strain>
        <tissue evidence="2">Whole Snail</tissue>
    </source>
</reference>
<reference evidence="2" key="1">
    <citation type="journal article" date="2023" name="PLoS Negl. Trop. Dis.">
        <title>A genome sequence for Biomphalaria pfeifferi, the major vector snail for the human-infecting parasite Schistosoma mansoni.</title>
        <authorList>
            <person name="Bu L."/>
            <person name="Lu L."/>
            <person name="Laidemitt M.R."/>
            <person name="Zhang S.M."/>
            <person name="Mutuku M."/>
            <person name="Mkoji G."/>
            <person name="Steinauer M."/>
            <person name="Loker E.S."/>
        </authorList>
    </citation>
    <scope>NUCLEOTIDE SEQUENCE</scope>
    <source>
        <strain evidence="2">KasaAsao</strain>
    </source>
</reference>
<sequence>MNVYKSVRLELLILIICQAIGNVQNKESISIKGGSLHGQDIVIKPYNQSESKTKCHDGLISGIDTIVMKASVIYWNSNHEYARNVQMFITKDNTTLKHYSVDLKKHCNKGNNSNEGCFCKSVQKEVYTVTCRIYASTKLSEAELHGVLYTYNKSKIRSSPEKLPKVYDISKIKIIVNDEYIQNKNSCSFLMDIQKPSIFFCCLNAPWPCETFIYSKGIRIAQKKHCVTYTSNETPESKYTLGYKVCNIEKTSESFICSVSNAYSARFCLAQRILILALSIVFPGMYL</sequence>